<proteinExistence type="predicted"/>
<dbReference type="Pfam" id="PF02680">
    <property type="entry name" value="DUF211"/>
    <property type="match status" value="1"/>
</dbReference>
<dbReference type="PANTHER" id="PTHR42240:SF1">
    <property type="entry name" value="DUF211 DOMAIN-CONTAINING PROTEIN"/>
    <property type="match status" value="1"/>
</dbReference>
<gene>
    <name evidence="1" type="ORF">AFULGI_00018030</name>
</gene>
<dbReference type="Gene3D" id="3.30.70.1340">
    <property type="entry name" value="MTH889-like domain"/>
    <property type="match status" value="1"/>
</dbReference>
<evidence type="ECO:0000313" key="2">
    <source>
        <dbReference type="Proteomes" id="UP000028501"/>
    </source>
</evidence>
<dbReference type="PANTHER" id="PTHR42240">
    <property type="entry name" value="DUF211 DOMAIN-CONTAINING PROTEIN"/>
    <property type="match status" value="1"/>
</dbReference>
<name>A0A075WDU6_ARCFL</name>
<dbReference type="KEGG" id="afg:AFULGI_00018030"/>
<dbReference type="InterPro" id="IPR023129">
    <property type="entry name" value="MTH889-like_dom_sf"/>
</dbReference>
<dbReference type="AlphaFoldDB" id="A0A075WDU6"/>
<dbReference type="HOGENOM" id="CLU_179754_1_0_2"/>
<dbReference type="Proteomes" id="UP000028501">
    <property type="component" value="Chromosome"/>
</dbReference>
<dbReference type="EMBL" id="CP006577">
    <property type="protein sequence ID" value="AIG98560.1"/>
    <property type="molecule type" value="Genomic_DNA"/>
</dbReference>
<dbReference type="SUPFAM" id="SSF160363">
    <property type="entry name" value="MTH889-like"/>
    <property type="match status" value="1"/>
</dbReference>
<dbReference type="InterPro" id="IPR003831">
    <property type="entry name" value="DUF211"/>
</dbReference>
<dbReference type="SMR" id="A0A075WDU6"/>
<sequence>MKGLRRLVLDVLKPHEPKTIVFALKLSELENVDGVNIHLSEIDQATENIKITILGNNLDYEQIKGVIEDLGGVIHSVDEVVAGKIIVESVKTEQD</sequence>
<dbReference type="RefSeq" id="WP_010879046.1">
    <property type="nucleotide sequence ID" value="NZ_CP006577.1"/>
</dbReference>
<protein>
    <recommendedName>
        <fullName evidence="3">DUF211 domain-containing protein</fullName>
    </recommendedName>
</protein>
<reference evidence="1 2" key="1">
    <citation type="submission" date="2013-07" db="EMBL/GenBank/DDBJ databases">
        <title>Genome of Archaeoglobus fulgidus.</title>
        <authorList>
            <person name="Fiebig A."/>
            <person name="Birkeland N.-K."/>
        </authorList>
    </citation>
    <scope>NUCLEOTIDE SEQUENCE [LARGE SCALE GENOMIC DNA]</scope>
    <source>
        <strain evidence="1 2">DSM 8774</strain>
    </source>
</reference>
<evidence type="ECO:0000313" key="1">
    <source>
        <dbReference type="EMBL" id="AIG98560.1"/>
    </source>
</evidence>
<organism evidence="1 2">
    <name type="scientific">Archaeoglobus fulgidus DSM 8774</name>
    <dbReference type="NCBI Taxonomy" id="1344584"/>
    <lineage>
        <taxon>Archaea</taxon>
        <taxon>Methanobacteriati</taxon>
        <taxon>Methanobacteriota</taxon>
        <taxon>Archaeoglobi</taxon>
        <taxon>Archaeoglobales</taxon>
        <taxon>Archaeoglobaceae</taxon>
        <taxon>Archaeoglobus</taxon>
    </lineage>
</organism>
<accession>A0A075WDU6</accession>
<evidence type="ECO:0008006" key="3">
    <source>
        <dbReference type="Google" id="ProtNLM"/>
    </source>
</evidence>
<dbReference type="GeneID" id="24795297"/>